<name>A0A3S1CG20_9CYAN</name>
<dbReference type="Proteomes" id="UP000271624">
    <property type="component" value="Unassembled WGS sequence"/>
</dbReference>
<sequence>MIFNWKYNPQNHMKKPLVSIVISTYNRTSSLNKYCFPGLTQLTYPNYEIIVVNDGSTDETQTFLDSCVDEMNNLLVIHNKKNQGTCFSRNIGVANAKGEIIVFSDDDVRLHPDCLDELVKVYENDLDVMAIWGCVYEYGGSWKEGTKTFGSGSLMSFRQLVFNNFRFDTNLRYFKTNSCDEHEFMRRIQRHGLKIIKVETAKADHFHAPSKDRSWRWVGGDLNFLYENLKSGSVIEYYLCFLMGIILTFKELVTKEKPSEKWYKHMYKEMFQTPKRLFAMLNERQFSIAIKWLFYTLVDIPLRAKTKGIIESIARTHSKTWPV</sequence>
<organism evidence="2 3">
    <name type="scientific">Dulcicalothrix desertica PCC 7102</name>
    <dbReference type="NCBI Taxonomy" id="232991"/>
    <lineage>
        <taxon>Bacteria</taxon>
        <taxon>Bacillati</taxon>
        <taxon>Cyanobacteriota</taxon>
        <taxon>Cyanophyceae</taxon>
        <taxon>Nostocales</taxon>
        <taxon>Calotrichaceae</taxon>
        <taxon>Dulcicalothrix</taxon>
    </lineage>
</organism>
<dbReference type="PANTHER" id="PTHR43685:SF11">
    <property type="entry name" value="GLYCOSYLTRANSFERASE TAGX-RELATED"/>
    <property type="match status" value="1"/>
</dbReference>
<protein>
    <recommendedName>
        <fullName evidence="1">Glycosyltransferase 2-like domain-containing protein</fullName>
    </recommendedName>
</protein>
<dbReference type="InterPro" id="IPR050834">
    <property type="entry name" value="Glycosyltransf_2"/>
</dbReference>
<evidence type="ECO:0000313" key="3">
    <source>
        <dbReference type="Proteomes" id="UP000271624"/>
    </source>
</evidence>
<gene>
    <name evidence="2" type="ORF">DSM106972_028510</name>
</gene>
<dbReference type="Gene3D" id="3.90.550.10">
    <property type="entry name" value="Spore Coat Polysaccharide Biosynthesis Protein SpsA, Chain A"/>
    <property type="match status" value="1"/>
</dbReference>
<dbReference type="CDD" id="cd00761">
    <property type="entry name" value="Glyco_tranf_GTA_type"/>
    <property type="match status" value="1"/>
</dbReference>
<proteinExistence type="predicted"/>
<accession>A0A3S1CG20</accession>
<dbReference type="EMBL" id="RSCL01000006">
    <property type="protein sequence ID" value="RUT06594.1"/>
    <property type="molecule type" value="Genomic_DNA"/>
</dbReference>
<feature type="domain" description="Glycosyltransferase 2-like" evidence="1">
    <location>
        <begin position="19"/>
        <end position="171"/>
    </location>
</feature>
<dbReference type="PANTHER" id="PTHR43685">
    <property type="entry name" value="GLYCOSYLTRANSFERASE"/>
    <property type="match status" value="1"/>
</dbReference>
<comment type="caution">
    <text evidence="2">The sequence shown here is derived from an EMBL/GenBank/DDBJ whole genome shotgun (WGS) entry which is preliminary data.</text>
</comment>
<reference evidence="2" key="1">
    <citation type="submission" date="2018-12" db="EMBL/GenBank/DDBJ databases">
        <authorList>
            <person name="Will S."/>
            <person name="Neumann-Schaal M."/>
            <person name="Henke P."/>
        </authorList>
    </citation>
    <scope>NUCLEOTIDE SEQUENCE</scope>
    <source>
        <strain evidence="2">PCC 7102</strain>
    </source>
</reference>
<keyword evidence="3" id="KW-1185">Reference proteome</keyword>
<dbReference type="Pfam" id="PF00535">
    <property type="entry name" value="Glycos_transf_2"/>
    <property type="match status" value="1"/>
</dbReference>
<dbReference type="SUPFAM" id="SSF53448">
    <property type="entry name" value="Nucleotide-diphospho-sugar transferases"/>
    <property type="match status" value="1"/>
</dbReference>
<evidence type="ECO:0000259" key="1">
    <source>
        <dbReference type="Pfam" id="PF00535"/>
    </source>
</evidence>
<dbReference type="AlphaFoldDB" id="A0A3S1CG20"/>
<evidence type="ECO:0000313" key="2">
    <source>
        <dbReference type="EMBL" id="RUT06594.1"/>
    </source>
</evidence>
<dbReference type="InterPro" id="IPR001173">
    <property type="entry name" value="Glyco_trans_2-like"/>
</dbReference>
<dbReference type="InterPro" id="IPR029044">
    <property type="entry name" value="Nucleotide-diphossugar_trans"/>
</dbReference>
<reference evidence="2" key="2">
    <citation type="journal article" date="2019" name="Genome Biol. Evol.">
        <title>Day and night: Metabolic profiles and evolutionary relationships of six axenic non-marine cyanobacteria.</title>
        <authorList>
            <person name="Will S.E."/>
            <person name="Henke P."/>
            <person name="Boedeker C."/>
            <person name="Huang S."/>
            <person name="Brinkmann H."/>
            <person name="Rohde M."/>
            <person name="Jarek M."/>
            <person name="Friedl T."/>
            <person name="Seufert S."/>
            <person name="Schumacher M."/>
            <person name="Overmann J."/>
            <person name="Neumann-Schaal M."/>
            <person name="Petersen J."/>
        </authorList>
    </citation>
    <scope>NUCLEOTIDE SEQUENCE [LARGE SCALE GENOMIC DNA]</scope>
    <source>
        <strain evidence="2">PCC 7102</strain>
    </source>
</reference>